<dbReference type="Gene3D" id="3.40.50.2020">
    <property type="match status" value="1"/>
</dbReference>
<protein>
    <submittedName>
        <fullName evidence="6">Hypoxanthine phosphoribosyltransferase</fullName>
    </submittedName>
    <submittedName>
        <fullName evidence="4">Hypoxanthine-guanine phosphoribosyltransferase</fullName>
        <ecNumber evidence="5">2.4.2.8</ecNumber>
    </submittedName>
</protein>
<dbReference type="Proteomes" id="UP000183385">
    <property type="component" value="Unassembled WGS sequence"/>
</dbReference>
<dbReference type="InterPro" id="IPR000836">
    <property type="entry name" value="PRTase_dom"/>
</dbReference>
<dbReference type="Pfam" id="PF00156">
    <property type="entry name" value="Pribosyltran"/>
    <property type="match status" value="1"/>
</dbReference>
<proteinExistence type="predicted"/>
<name>A0A1A9KIJ0_9PSED</name>
<dbReference type="EC" id="2.4.2.8" evidence="5"/>
<evidence type="ECO:0000313" key="8">
    <source>
        <dbReference type="Proteomes" id="UP000183385"/>
    </source>
</evidence>
<keyword evidence="4" id="KW-0328">Glycosyltransferase</keyword>
<feature type="domain" description="Phosphoribosyltransferase" evidence="3">
    <location>
        <begin position="23"/>
        <end position="169"/>
    </location>
</feature>
<gene>
    <name evidence="4" type="ORF">A9C11_26395</name>
    <name evidence="5" type="ORF">P3W55_21020</name>
    <name evidence="6" type="ORF">SAMN05216577_121100</name>
</gene>
<dbReference type="GO" id="GO:0032263">
    <property type="term" value="P:GMP salvage"/>
    <property type="evidence" value="ECO:0007669"/>
    <property type="project" value="TreeGrafter"/>
</dbReference>
<evidence type="ECO:0000313" key="5">
    <source>
        <dbReference type="EMBL" id="MDF3844200.1"/>
    </source>
</evidence>
<evidence type="ECO:0000313" key="4">
    <source>
        <dbReference type="EMBL" id="ANI17299.1"/>
    </source>
</evidence>
<evidence type="ECO:0000313" key="6">
    <source>
        <dbReference type="EMBL" id="SFD27907.1"/>
    </source>
</evidence>
<dbReference type="GO" id="GO:0004422">
    <property type="term" value="F:hypoxanthine phosphoribosyltransferase activity"/>
    <property type="evidence" value="ECO:0007669"/>
    <property type="project" value="TreeGrafter"/>
</dbReference>
<dbReference type="InterPro" id="IPR050408">
    <property type="entry name" value="HGPRT"/>
</dbReference>
<accession>A0A1A9KIJ0</accession>
<dbReference type="PANTHER" id="PTHR43340:SF1">
    <property type="entry name" value="HYPOXANTHINE PHOSPHORIBOSYLTRANSFERASE"/>
    <property type="match status" value="1"/>
</dbReference>
<dbReference type="FunFam" id="3.40.50.2020:FF:000041">
    <property type="entry name" value="Hypoxanthine-guanine phosphoribosyltransferase"/>
    <property type="match status" value="1"/>
</dbReference>
<sequence length="185" mass="20677">MSVDLAHIRQVMAEADCLYNDAEVDAAIGRVAQAINADLAERNPVVFCVMNGGLIFSGKLLPKLDFPLELSYLHATRYRNETTGGELFWKAKPEISFIDRDVLIVDDILDEGHTLSAIIDFCRHAGAREVHTAVLIDKDHDRKARPDLKANYVGLSCVDRYIFGYGMDYKGYWRNAPGIFAVKGL</sequence>
<dbReference type="OrthoDB" id="9802824at2"/>
<keyword evidence="8" id="KW-1185">Reference proteome</keyword>
<dbReference type="GO" id="GO:0005829">
    <property type="term" value="C:cytosol"/>
    <property type="evidence" value="ECO:0007669"/>
    <property type="project" value="TreeGrafter"/>
</dbReference>
<dbReference type="NCBIfam" id="NF006605">
    <property type="entry name" value="PRK09162.1"/>
    <property type="match status" value="1"/>
</dbReference>
<dbReference type="InterPro" id="IPR029057">
    <property type="entry name" value="PRTase-like"/>
</dbReference>
<dbReference type="GO" id="GO:0046100">
    <property type="term" value="P:hypoxanthine metabolic process"/>
    <property type="evidence" value="ECO:0007669"/>
    <property type="project" value="TreeGrafter"/>
</dbReference>
<dbReference type="Proteomes" id="UP000077748">
    <property type="component" value="Chromosome"/>
</dbReference>
<dbReference type="EMBL" id="JARJLR010000341">
    <property type="protein sequence ID" value="MDF3844200.1"/>
    <property type="molecule type" value="Genomic_DNA"/>
</dbReference>
<dbReference type="Proteomes" id="UP001220662">
    <property type="component" value="Unassembled WGS sequence"/>
</dbReference>
<dbReference type="GO" id="GO:0000287">
    <property type="term" value="F:magnesium ion binding"/>
    <property type="evidence" value="ECO:0007669"/>
    <property type="project" value="TreeGrafter"/>
</dbReference>
<comment type="catalytic activity">
    <reaction evidence="1">
        <text>GMP + diphosphate = guanine + 5-phospho-alpha-D-ribose 1-diphosphate</text>
        <dbReference type="Rhea" id="RHEA:25424"/>
        <dbReference type="ChEBI" id="CHEBI:16235"/>
        <dbReference type="ChEBI" id="CHEBI:33019"/>
        <dbReference type="ChEBI" id="CHEBI:58017"/>
        <dbReference type="ChEBI" id="CHEBI:58115"/>
        <dbReference type="EC" id="2.4.2.8"/>
    </reaction>
    <physiologicalReaction direction="right-to-left" evidence="1">
        <dbReference type="Rhea" id="RHEA:25426"/>
    </physiologicalReaction>
</comment>
<dbReference type="AlphaFoldDB" id="A0A1A9KIJ0"/>
<evidence type="ECO:0000256" key="1">
    <source>
        <dbReference type="ARBA" id="ARBA00048811"/>
    </source>
</evidence>
<evidence type="ECO:0000313" key="7">
    <source>
        <dbReference type="Proteomes" id="UP000077748"/>
    </source>
</evidence>
<organism evidence="4 7">
    <name type="scientific">Pseudomonas citronellolis</name>
    <dbReference type="NCBI Taxonomy" id="53408"/>
    <lineage>
        <taxon>Bacteria</taxon>
        <taxon>Pseudomonadati</taxon>
        <taxon>Pseudomonadota</taxon>
        <taxon>Gammaproteobacteria</taxon>
        <taxon>Pseudomonadales</taxon>
        <taxon>Pseudomonadaceae</taxon>
        <taxon>Pseudomonas</taxon>
    </lineage>
</organism>
<dbReference type="RefSeq" id="WP_009615834.1">
    <property type="nucleotide sequence ID" value="NZ_BDGS01000001.1"/>
</dbReference>
<dbReference type="EMBL" id="CP015878">
    <property type="protein sequence ID" value="ANI17299.1"/>
    <property type="molecule type" value="Genomic_DNA"/>
</dbReference>
<evidence type="ECO:0000256" key="2">
    <source>
        <dbReference type="ARBA" id="ARBA00049402"/>
    </source>
</evidence>
<dbReference type="GO" id="GO:0006178">
    <property type="term" value="P:guanine salvage"/>
    <property type="evidence" value="ECO:0007669"/>
    <property type="project" value="TreeGrafter"/>
</dbReference>
<dbReference type="EMBL" id="FOLS01000021">
    <property type="protein sequence ID" value="SFD27907.1"/>
    <property type="molecule type" value="Genomic_DNA"/>
</dbReference>
<reference evidence="5" key="3">
    <citation type="submission" date="2023-03" db="EMBL/GenBank/DDBJ databases">
        <title>Draft assemblies of triclosan tolerant bacteria isolated from returned activated sludge.</title>
        <authorList>
            <person name="Van Hamelsveld S."/>
        </authorList>
    </citation>
    <scope>NUCLEOTIDE SEQUENCE</scope>
    <source>
        <strain evidence="5">GW210015_S63</strain>
    </source>
</reference>
<reference evidence="6 8" key="2">
    <citation type="submission" date="2016-10" db="EMBL/GenBank/DDBJ databases">
        <authorList>
            <person name="Varghese N."/>
            <person name="Submissions S."/>
        </authorList>
    </citation>
    <scope>NUCLEOTIDE SEQUENCE [LARGE SCALE GENOMIC DNA]</scope>
    <source>
        <strain evidence="6 8">LMG 18378</strain>
    </source>
</reference>
<dbReference type="CDD" id="cd06223">
    <property type="entry name" value="PRTases_typeI"/>
    <property type="match status" value="1"/>
</dbReference>
<comment type="catalytic activity">
    <reaction evidence="2">
        <text>IMP + diphosphate = hypoxanthine + 5-phospho-alpha-D-ribose 1-diphosphate</text>
        <dbReference type="Rhea" id="RHEA:17973"/>
        <dbReference type="ChEBI" id="CHEBI:17368"/>
        <dbReference type="ChEBI" id="CHEBI:33019"/>
        <dbReference type="ChEBI" id="CHEBI:58017"/>
        <dbReference type="ChEBI" id="CHEBI:58053"/>
        <dbReference type="EC" id="2.4.2.8"/>
    </reaction>
    <physiologicalReaction direction="right-to-left" evidence="2">
        <dbReference type="Rhea" id="RHEA:17975"/>
    </physiologicalReaction>
</comment>
<keyword evidence="4" id="KW-0808">Transferase</keyword>
<dbReference type="SUPFAM" id="SSF53271">
    <property type="entry name" value="PRTase-like"/>
    <property type="match status" value="1"/>
</dbReference>
<evidence type="ECO:0000259" key="3">
    <source>
        <dbReference type="Pfam" id="PF00156"/>
    </source>
</evidence>
<dbReference type="PANTHER" id="PTHR43340">
    <property type="entry name" value="HYPOXANTHINE-GUANINE PHOSPHORIBOSYLTRANSFERASE"/>
    <property type="match status" value="1"/>
</dbReference>
<dbReference type="GO" id="GO:0032264">
    <property type="term" value="P:IMP salvage"/>
    <property type="evidence" value="ECO:0007669"/>
    <property type="project" value="TreeGrafter"/>
</dbReference>
<reference evidence="4 7" key="1">
    <citation type="submission" date="2016-05" db="EMBL/GenBank/DDBJ databases">
        <title>Genome Sequence of Pseudomonas citronellolis Strain SJTE-3, an Estrogens and Persistent Organic Pollutants degradation strain.</title>
        <authorList>
            <person name="Liang R."/>
        </authorList>
    </citation>
    <scope>NUCLEOTIDE SEQUENCE [LARGE SCALE GENOMIC DNA]</scope>
    <source>
        <strain evidence="4 7">SJTE-3</strain>
    </source>
</reference>